<dbReference type="Gene3D" id="1.10.287.470">
    <property type="entry name" value="Helix hairpin bin"/>
    <property type="match status" value="1"/>
</dbReference>
<dbReference type="GO" id="GO:0046677">
    <property type="term" value="P:response to antibiotic"/>
    <property type="evidence" value="ECO:0007669"/>
    <property type="project" value="TreeGrafter"/>
</dbReference>
<sequence>MKIQMKKNLSALLIAAISLISCKKEQPRMDAPKPVSTVEVQVRDVTGYQSFPASIQGRTNNDVRAKIQGYITQVLVDEGQYVVKGQPLFRLETNTLNENAAAAQAGIGSAQSMVSAAEANVSAAKSAVNAAQVEVDKLRPLVEKNIISNVQLQTAQANLSRAKAQLQQAEAARKQAVAGVSQARANLKGVQANIDYSVIRAPISGIVGKLPLRVGSLVGPADPTPLTTVSDTNEIYAYFSMNEKEYLDFLKNSYGATLPEKLRNLPNAELVLANGETYPKKGRIEAVTGQIDSRSGTIQFRVSFINPNKLLSNGNSGTIRIPKTYERVMVVPETATYEQQGITYVYTVDKDTARNISVQLADRVNNMAVLSGGVKPGQKVIAEGLGTLRPGTAVKSQPKNFDSIISAIKPVF</sequence>
<dbReference type="GO" id="GO:0022857">
    <property type="term" value="F:transmembrane transporter activity"/>
    <property type="evidence" value="ECO:0007669"/>
    <property type="project" value="InterPro"/>
</dbReference>
<evidence type="ECO:0000313" key="6">
    <source>
        <dbReference type="EMBL" id="SHI52059.1"/>
    </source>
</evidence>
<comment type="similarity">
    <text evidence="1">Belongs to the membrane fusion protein (MFP) (TC 8.A.1) family.</text>
</comment>
<dbReference type="Pfam" id="PF25944">
    <property type="entry name" value="Beta-barrel_RND"/>
    <property type="match status" value="1"/>
</dbReference>
<organism evidence="6 7">
    <name type="scientific">Cruoricaptor ignavus</name>
    <dbReference type="NCBI Taxonomy" id="1118202"/>
    <lineage>
        <taxon>Bacteria</taxon>
        <taxon>Pseudomonadati</taxon>
        <taxon>Bacteroidota</taxon>
        <taxon>Flavobacteriia</taxon>
        <taxon>Flavobacteriales</taxon>
        <taxon>Weeksellaceae</taxon>
        <taxon>Cruoricaptor</taxon>
    </lineage>
</organism>
<evidence type="ECO:0000256" key="1">
    <source>
        <dbReference type="ARBA" id="ARBA00009477"/>
    </source>
</evidence>
<evidence type="ECO:0000256" key="2">
    <source>
        <dbReference type="SAM" id="Coils"/>
    </source>
</evidence>
<dbReference type="InterPro" id="IPR006143">
    <property type="entry name" value="RND_pump_MFP"/>
</dbReference>
<dbReference type="EMBL" id="FQYI01000002">
    <property type="protein sequence ID" value="SHI52059.1"/>
    <property type="molecule type" value="Genomic_DNA"/>
</dbReference>
<dbReference type="InterPro" id="IPR058626">
    <property type="entry name" value="MdtA-like_b-barrel"/>
</dbReference>
<dbReference type="PANTHER" id="PTHR30158">
    <property type="entry name" value="ACRA/E-RELATED COMPONENT OF DRUG EFFLUX TRANSPORTER"/>
    <property type="match status" value="1"/>
</dbReference>
<evidence type="ECO:0000259" key="3">
    <source>
        <dbReference type="Pfam" id="PF25917"/>
    </source>
</evidence>
<dbReference type="Proteomes" id="UP000184335">
    <property type="component" value="Unassembled WGS sequence"/>
</dbReference>
<dbReference type="PROSITE" id="PS51257">
    <property type="entry name" value="PROKAR_LIPOPROTEIN"/>
    <property type="match status" value="1"/>
</dbReference>
<dbReference type="PANTHER" id="PTHR30158:SF23">
    <property type="entry name" value="MULTIDRUG RESISTANCE PROTEIN MEXA"/>
    <property type="match status" value="1"/>
</dbReference>
<name>A0A1M6BTJ4_9FLAO</name>
<dbReference type="STRING" id="1118202.SAMN05443429_102117"/>
<dbReference type="GO" id="GO:0005886">
    <property type="term" value="C:plasma membrane"/>
    <property type="evidence" value="ECO:0007669"/>
    <property type="project" value="TreeGrafter"/>
</dbReference>
<dbReference type="Pfam" id="PF25917">
    <property type="entry name" value="BSH_RND"/>
    <property type="match status" value="1"/>
</dbReference>
<dbReference type="Gene3D" id="2.40.50.100">
    <property type="match status" value="1"/>
</dbReference>
<gene>
    <name evidence="6" type="ORF">SAMN05443429_102117</name>
</gene>
<dbReference type="NCBIfam" id="TIGR01730">
    <property type="entry name" value="RND_mfp"/>
    <property type="match status" value="1"/>
</dbReference>
<dbReference type="SUPFAM" id="SSF111369">
    <property type="entry name" value="HlyD-like secretion proteins"/>
    <property type="match status" value="2"/>
</dbReference>
<protein>
    <submittedName>
        <fullName evidence="6">Membrane fusion protein, multidrug efflux system</fullName>
    </submittedName>
</protein>
<keyword evidence="7" id="KW-1185">Reference proteome</keyword>
<dbReference type="InterPro" id="IPR058625">
    <property type="entry name" value="MdtA-like_BSH"/>
</dbReference>
<dbReference type="GO" id="GO:0030313">
    <property type="term" value="C:cell envelope"/>
    <property type="evidence" value="ECO:0007669"/>
    <property type="project" value="UniProtKB-SubCell"/>
</dbReference>
<dbReference type="AlphaFoldDB" id="A0A1M6BTJ4"/>
<dbReference type="Gene3D" id="2.40.30.170">
    <property type="match status" value="1"/>
</dbReference>
<dbReference type="InterPro" id="IPR058637">
    <property type="entry name" value="YknX-like_C"/>
</dbReference>
<evidence type="ECO:0000313" key="7">
    <source>
        <dbReference type="Proteomes" id="UP000184335"/>
    </source>
</evidence>
<proteinExistence type="inferred from homology"/>
<evidence type="ECO:0000259" key="4">
    <source>
        <dbReference type="Pfam" id="PF25944"/>
    </source>
</evidence>
<feature type="domain" description="Multidrug resistance protein MdtA-like beta-barrel" evidence="4">
    <location>
        <begin position="266"/>
        <end position="321"/>
    </location>
</feature>
<evidence type="ECO:0000259" key="5">
    <source>
        <dbReference type="Pfam" id="PF25989"/>
    </source>
</evidence>
<feature type="coiled-coil region" evidence="2">
    <location>
        <begin position="114"/>
        <end position="179"/>
    </location>
</feature>
<keyword evidence="2" id="KW-0175">Coiled coil</keyword>
<reference evidence="6 7" key="1">
    <citation type="submission" date="2016-11" db="EMBL/GenBank/DDBJ databases">
        <authorList>
            <person name="Jaros S."/>
            <person name="Januszkiewicz K."/>
            <person name="Wedrychowicz H."/>
        </authorList>
    </citation>
    <scope>NUCLEOTIDE SEQUENCE [LARGE SCALE GENOMIC DNA]</scope>
    <source>
        <strain evidence="6 7">DSM 25479</strain>
    </source>
</reference>
<feature type="domain" description="Multidrug resistance protein MdtA-like barrel-sandwich hybrid" evidence="3">
    <location>
        <begin position="62"/>
        <end position="229"/>
    </location>
</feature>
<dbReference type="Gene3D" id="2.40.420.20">
    <property type="match status" value="1"/>
</dbReference>
<accession>A0A1M6BTJ4</accession>
<dbReference type="Pfam" id="PF25989">
    <property type="entry name" value="YknX_C"/>
    <property type="match status" value="1"/>
</dbReference>
<feature type="domain" description="YknX-like C-terminal permuted SH3-like" evidence="5">
    <location>
        <begin position="329"/>
        <end position="395"/>
    </location>
</feature>